<keyword evidence="2" id="KW-1185">Reference proteome</keyword>
<dbReference type="AlphaFoldDB" id="A0A452GZ02"/>
<proteinExistence type="predicted"/>
<evidence type="ECO:0000313" key="1">
    <source>
        <dbReference type="Ensembl" id="ENSGAGP00000007397.1"/>
    </source>
</evidence>
<organism evidence="1 2">
    <name type="scientific">Gopherus agassizii</name>
    <name type="common">Agassiz's desert tortoise</name>
    <dbReference type="NCBI Taxonomy" id="38772"/>
    <lineage>
        <taxon>Eukaryota</taxon>
        <taxon>Metazoa</taxon>
        <taxon>Chordata</taxon>
        <taxon>Craniata</taxon>
        <taxon>Vertebrata</taxon>
        <taxon>Euteleostomi</taxon>
        <taxon>Archelosauria</taxon>
        <taxon>Testudinata</taxon>
        <taxon>Testudines</taxon>
        <taxon>Cryptodira</taxon>
        <taxon>Durocryptodira</taxon>
        <taxon>Testudinoidea</taxon>
        <taxon>Testudinidae</taxon>
        <taxon>Gopherus</taxon>
    </lineage>
</organism>
<sequence length="72" mass="8128">MSLSVCIPICLHVSTFIHKSMCACLCLHVYMHMCMCLCICMHRKLFFIFSTKPALAVPTAYLLKTLKCITGI</sequence>
<dbReference type="Ensembl" id="ENSGAGT00000008546.1">
    <property type="protein sequence ID" value="ENSGAGP00000007397.1"/>
    <property type="gene ID" value="ENSGAGG00000005939.1"/>
</dbReference>
<protein>
    <submittedName>
        <fullName evidence="1">Uncharacterized protein</fullName>
    </submittedName>
</protein>
<evidence type="ECO:0000313" key="2">
    <source>
        <dbReference type="Proteomes" id="UP000291020"/>
    </source>
</evidence>
<accession>A0A452GZ02</accession>
<dbReference type="Proteomes" id="UP000291020">
    <property type="component" value="Unassembled WGS sequence"/>
</dbReference>
<reference evidence="1" key="3">
    <citation type="submission" date="2025-09" db="UniProtKB">
        <authorList>
            <consortium name="Ensembl"/>
        </authorList>
    </citation>
    <scope>IDENTIFICATION</scope>
</reference>
<reference evidence="2" key="1">
    <citation type="journal article" date="2017" name="PLoS ONE">
        <title>The Agassiz's desert tortoise genome provides a resource for the conservation of a threatened species.</title>
        <authorList>
            <person name="Tollis M."/>
            <person name="DeNardo D.F."/>
            <person name="Cornelius J.A."/>
            <person name="Dolby G.A."/>
            <person name="Edwards T."/>
            <person name="Henen B.T."/>
            <person name="Karl A.E."/>
            <person name="Murphy R.W."/>
            <person name="Kusumi K."/>
        </authorList>
    </citation>
    <scope>NUCLEOTIDE SEQUENCE [LARGE SCALE GENOMIC DNA]</scope>
</reference>
<name>A0A452GZ02_9SAUR</name>
<reference evidence="1" key="2">
    <citation type="submission" date="2025-08" db="UniProtKB">
        <authorList>
            <consortium name="Ensembl"/>
        </authorList>
    </citation>
    <scope>IDENTIFICATION</scope>
</reference>